<dbReference type="EMBL" id="JACCKB010000084">
    <property type="protein sequence ID" value="NYZ69415.1"/>
    <property type="molecule type" value="Genomic_DNA"/>
</dbReference>
<sequence>MPCYHLNEGGIICGELGPHCSDCLDVCEYLCDFPVGKGKTCDRRLCTTHAHEVGIDLHYCSNHLSEWQHFVESGGVIKAVLENIKPFKK</sequence>
<protein>
    <submittedName>
        <fullName evidence="1">Uncharacterized protein</fullName>
    </submittedName>
</protein>
<comment type="caution">
    <text evidence="1">The sequence shown here is derived from an EMBL/GenBank/DDBJ whole genome shotgun (WGS) entry which is preliminary data.</text>
</comment>
<organism evidence="1 2">
    <name type="scientific">Spartinivicinus marinus</name>
    <dbReference type="NCBI Taxonomy" id="2994442"/>
    <lineage>
        <taxon>Bacteria</taxon>
        <taxon>Pseudomonadati</taxon>
        <taxon>Pseudomonadota</taxon>
        <taxon>Gammaproteobacteria</taxon>
        <taxon>Oceanospirillales</taxon>
        <taxon>Zooshikellaceae</taxon>
        <taxon>Spartinivicinus</taxon>
    </lineage>
</organism>
<dbReference type="AlphaFoldDB" id="A0A853IK08"/>
<reference evidence="1 2" key="1">
    <citation type="submission" date="2020-07" db="EMBL/GenBank/DDBJ databases">
        <title>Endozoicomonas sp. nov., isolated from sediment.</title>
        <authorList>
            <person name="Gu T."/>
        </authorList>
    </citation>
    <scope>NUCLEOTIDE SEQUENCE [LARGE SCALE GENOMIC DNA]</scope>
    <source>
        <strain evidence="1 2">SM1973</strain>
    </source>
</reference>
<dbReference type="Proteomes" id="UP000569732">
    <property type="component" value="Unassembled WGS sequence"/>
</dbReference>
<accession>A0A853IK08</accession>
<keyword evidence="2" id="KW-1185">Reference proteome</keyword>
<proteinExistence type="predicted"/>
<evidence type="ECO:0000313" key="2">
    <source>
        <dbReference type="Proteomes" id="UP000569732"/>
    </source>
</evidence>
<name>A0A853IK08_9GAMM</name>
<gene>
    <name evidence="1" type="ORF">H0A36_25705</name>
</gene>
<evidence type="ECO:0000313" key="1">
    <source>
        <dbReference type="EMBL" id="NYZ69415.1"/>
    </source>
</evidence>
<dbReference type="RefSeq" id="WP_180571407.1">
    <property type="nucleotide sequence ID" value="NZ_JACCKB010000084.1"/>
</dbReference>